<organism evidence="2 3">
    <name type="scientific">Ceriporiopsis subvermispora (strain B)</name>
    <name type="common">White-rot fungus</name>
    <name type="synonym">Gelatoporia subvermispora</name>
    <dbReference type="NCBI Taxonomy" id="914234"/>
    <lineage>
        <taxon>Eukaryota</taxon>
        <taxon>Fungi</taxon>
        <taxon>Dikarya</taxon>
        <taxon>Basidiomycota</taxon>
        <taxon>Agaricomycotina</taxon>
        <taxon>Agaricomycetes</taxon>
        <taxon>Polyporales</taxon>
        <taxon>Gelatoporiaceae</taxon>
        <taxon>Gelatoporia</taxon>
    </lineage>
</organism>
<dbReference type="AlphaFoldDB" id="M2PQC4"/>
<keyword evidence="3" id="KW-1185">Reference proteome</keyword>
<reference evidence="2 3" key="1">
    <citation type="journal article" date="2012" name="Proc. Natl. Acad. Sci. U.S.A.">
        <title>Comparative genomics of Ceriporiopsis subvermispora and Phanerochaete chrysosporium provide insight into selective ligninolysis.</title>
        <authorList>
            <person name="Fernandez-Fueyo E."/>
            <person name="Ruiz-Duenas F.J."/>
            <person name="Ferreira P."/>
            <person name="Floudas D."/>
            <person name="Hibbett D.S."/>
            <person name="Canessa P."/>
            <person name="Larrondo L.F."/>
            <person name="James T.Y."/>
            <person name="Seelenfreund D."/>
            <person name="Lobos S."/>
            <person name="Polanco R."/>
            <person name="Tello M."/>
            <person name="Honda Y."/>
            <person name="Watanabe T."/>
            <person name="Watanabe T."/>
            <person name="Ryu J.S."/>
            <person name="Kubicek C.P."/>
            <person name="Schmoll M."/>
            <person name="Gaskell J."/>
            <person name="Hammel K.E."/>
            <person name="St John F.J."/>
            <person name="Vanden Wymelenberg A."/>
            <person name="Sabat G."/>
            <person name="Splinter BonDurant S."/>
            <person name="Syed K."/>
            <person name="Yadav J.S."/>
            <person name="Doddapaneni H."/>
            <person name="Subramanian V."/>
            <person name="Lavin J.L."/>
            <person name="Oguiza J.A."/>
            <person name="Perez G."/>
            <person name="Pisabarro A.G."/>
            <person name="Ramirez L."/>
            <person name="Santoyo F."/>
            <person name="Master E."/>
            <person name="Coutinho P.M."/>
            <person name="Henrissat B."/>
            <person name="Lombard V."/>
            <person name="Magnuson J.K."/>
            <person name="Kuees U."/>
            <person name="Hori C."/>
            <person name="Igarashi K."/>
            <person name="Samejima M."/>
            <person name="Held B.W."/>
            <person name="Barry K.W."/>
            <person name="LaButti K.M."/>
            <person name="Lapidus A."/>
            <person name="Lindquist E.A."/>
            <person name="Lucas S.M."/>
            <person name="Riley R."/>
            <person name="Salamov A.A."/>
            <person name="Hoffmeister D."/>
            <person name="Schwenk D."/>
            <person name="Hadar Y."/>
            <person name="Yarden O."/>
            <person name="de Vries R.P."/>
            <person name="Wiebenga A."/>
            <person name="Stenlid J."/>
            <person name="Eastwood D."/>
            <person name="Grigoriev I.V."/>
            <person name="Berka R.M."/>
            <person name="Blanchette R.A."/>
            <person name="Kersten P."/>
            <person name="Martinez A.T."/>
            <person name="Vicuna R."/>
            <person name="Cullen D."/>
        </authorList>
    </citation>
    <scope>NUCLEOTIDE SEQUENCE [LARGE SCALE GENOMIC DNA]</scope>
    <source>
        <strain evidence="2 3">B</strain>
    </source>
</reference>
<proteinExistence type="predicted"/>
<dbReference type="STRING" id="914234.M2PQC4"/>
<dbReference type="EMBL" id="KB445794">
    <property type="protein sequence ID" value="EMD38749.1"/>
    <property type="molecule type" value="Genomic_DNA"/>
</dbReference>
<keyword evidence="1" id="KW-0175">Coiled coil</keyword>
<protein>
    <submittedName>
        <fullName evidence="2">Uncharacterized protein</fullName>
    </submittedName>
</protein>
<dbReference type="Proteomes" id="UP000016930">
    <property type="component" value="Unassembled WGS sequence"/>
</dbReference>
<sequence>MDVASCPPLRTSAANALWGHLLRKDVASGLSKRDSSAISNPPIAPSDRTGTSLRILLHDTQANLEKFSERVNLLIDDVEGTKREVVTVRKAFEDEHEKLINETTDLVNRCQAEIRKHVGSPAQTSLVEDVQKTLASLDHKVNGLEQKLDVLQMVHDAALALPHELTISMMNR</sequence>
<evidence type="ECO:0000256" key="1">
    <source>
        <dbReference type="SAM" id="Coils"/>
    </source>
</evidence>
<name>M2PQC4_CERS8</name>
<gene>
    <name evidence="2" type="ORF">CERSUDRAFT_151372</name>
</gene>
<evidence type="ECO:0000313" key="3">
    <source>
        <dbReference type="Proteomes" id="UP000016930"/>
    </source>
</evidence>
<dbReference type="HOGENOM" id="CLU_135144_0_0_1"/>
<evidence type="ECO:0000313" key="2">
    <source>
        <dbReference type="EMBL" id="EMD38749.1"/>
    </source>
</evidence>
<accession>M2PQC4</accession>
<dbReference type="OrthoDB" id="3270311at2759"/>
<feature type="coiled-coil region" evidence="1">
    <location>
        <begin position="127"/>
        <end position="154"/>
    </location>
</feature>